<organism evidence="1">
    <name type="scientific">Anguilla anguilla</name>
    <name type="common">European freshwater eel</name>
    <name type="synonym">Muraena anguilla</name>
    <dbReference type="NCBI Taxonomy" id="7936"/>
    <lineage>
        <taxon>Eukaryota</taxon>
        <taxon>Metazoa</taxon>
        <taxon>Chordata</taxon>
        <taxon>Craniata</taxon>
        <taxon>Vertebrata</taxon>
        <taxon>Euteleostomi</taxon>
        <taxon>Actinopterygii</taxon>
        <taxon>Neopterygii</taxon>
        <taxon>Teleostei</taxon>
        <taxon>Anguilliformes</taxon>
        <taxon>Anguillidae</taxon>
        <taxon>Anguilla</taxon>
    </lineage>
</organism>
<reference evidence="1" key="1">
    <citation type="submission" date="2014-11" db="EMBL/GenBank/DDBJ databases">
        <authorList>
            <person name="Amaro Gonzalez C."/>
        </authorList>
    </citation>
    <scope>NUCLEOTIDE SEQUENCE</scope>
</reference>
<dbReference type="AlphaFoldDB" id="A0A0E9UJE3"/>
<dbReference type="EMBL" id="GBXM01042593">
    <property type="protein sequence ID" value="JAH65984.1"/>
    <property type="molecule type" value="Transcribed_RNA"/>
</dbReference>
<proteinExistence type="predicted"/>
<name>A0A0E9UJE3_ANGAN</name>
<sequence length="44" mass="5035">MMRFDSKTRTRLGNPAAASDNSIRKAIMFSFNAYDSRQSIKGHR</sequence>
<protein>
    <submittedName>
        <fullName evidence="1">Uncharacterized protein</fullName>
    </submittedName>
</protein>
<reference evidence="1" key="2">
    <citation type="journal article" date="2015" name="Fish Shellfish Immunol.">
        <title>Early steps in the European eel (Anguilla anguilla)-Vibrio vulnificus interaction in the gills: Role of the RtxA13 toxin.</title>
        <authorList>
            <person name="Callol A."/>
            <person name="Pajuelo D."/>
            <person name="Ebbesson L."/>
            <person name="Teles M."/>
            <person name="MacKenzie S."/>
            <person name="Amaro C."/>
        </authorList>
    </citation>
    <scope>NUCLEOTIDE SEQUENCE</scope>
</reference>
<evidence type="ECO:0000313" key="1">
    <source>
        <dbReference type="EMBL" id="JAH65984.1"/>
    </source>
</evidence>
<accession>A0A0E9UJE3</accession>